<evidence type="ECO:0000256" key="1">
    <source>
        <dbReference type="SAM" id="MobiDB-lite"/>
    </source>
</evidence>
<protein>
    <submittedName>
        <fullName evidence="2">TolC family protein</fullName>
    </submittedName>
</protein>
<dbReference type="PANTHER" id="PTHR30203:SF24">
    <property type="entry name" value="BLR4935 PROTEIN"/>
    <property type="match status" value="1"/>
</dbReference>
<dbReference type="RefSeq" id="WP_147935918.1">
    <property type="nucleotide sequence ID" value="NZ_VPFD01000018.1"/>
</dbReference>
<dbReference type="InterPro" id="IPR010131">
    <property type="entry name" value="MdtP/NodT-like"/>
</dbReference>
<dbReference type="Proteomes" id="UP000321413">
    <property type="component" value="Unassembled WGS sequence"/>
</dbReference>
<evidence type="ECO:0000313" key="2">
    <source>
        <dbReference type="EMBL" id="TXF98377.1"/>
    </source>
</evidence>
<accession>A0A5C7G261</accession>
<dbReference type="SUPFAM" id="SSF56954">
    <property type="entry name" value="Outer membrane efflux proteins (OEP)"/>
    <property type="match status" value="1"/>
</dbReference>
<comment type="caution">
    <text evidence="2">The sequence shown here is derived from an EMBL/GenBank/DDBJ whole genome shotgun (WGS) entry which is preliminary data.</text>
</comment>
<dbReference type="Gene3D" id="1.20.1600.10">
    <property type="entry name" value="Outer membrane efflux proteins (OEP)"/>
    <property type="match status" value="1"/>
</dbReference>
<dbReference type="PANTHER" id="PTHR30203">
    <property type="entry name" value="OUTER MEMBRANE CATION EFFLUX PROTEIN"/>
    <property type="match status" value="1"/>
</dbReference>
<dbReference type="EMBL" id="VPFD01000018">
    <property type="protein sequence ID" value="TXF98377.1"/>
    <property type="molecule type" value="Genomic_DNA"/>
</dbReference>
<organism evidence="2 3">
    <name type="scientific">Massilia arenae</name>
    <dbReference type="NCBI Taxonomy" id="2603288"/>
    <lineage>
        <taxon>Bacteria</taxon>
        <taxon>Pseudomonadati</taxon>
        <taxon>Pseudomonadota</taxon>
        <taxon>Betaproteobacteria</taxon>
        <taxon>Burkholderiales</taxon>
        <taxon>Oxalobacteraceae</taxon>
        <taxon>Telluria group</taxon>
        <taxon>Massilia</taxon>
    </lineage>
</organism>
<dbReference type="AlphaFoldDB" id="A0A5C7G261"/>
<keyword evidence="3" id="KW-1185">Reference proteome</keyword>
<gene>
    <name evidence="2" type="ORF">FVD38_17035</name>
</gene>
<sequence length="471" mass="50226">MTIQPPIPSLRAIAAGVAVLVLSGCATFSKDGGLDAVSTLTAERTGQDIRLSKVTGESEPAQAELAEMLKQPLSADSAVRIALLNNRGLRASLANLGVAEADLVQAGRMSNPSFSFGRMSGGGETEIERSVMIDLVGLVTIPLRRDIESRRFQSAKLVAATEAVRLAADTRKAYFNAVAAVQAARYAEQVRDAAQASAELAQRMAKVGNLSGLDQAREQVFSAESTAQLARARHNATAAREQLTRLMGVWGANTAFQLPDKLPKLPAAPRDAANIEATAMQQRLDVRLAKLDTEATARALGLTKATGFVNVLDAGYANASKSGSPRENGYEIELALPIFDWGGARTAKAEALYMQSVHRTADTATVARSQVREAYSAYRTTYDVARHYRDEVVPLQKKISEETLLRYNGMLMSVFELLADARAQITGVNAAIEAQRDYWIAETDLQAAISGSGGSSVSLASTSSAEAAPEH</sequence>
<name>A0A5C7G261_9BURK</name>
<evidence type="ECO:0000313" key="3">
    <source>
        <dbReference type="Proteomes" id="UP000321413"/>
    </source>
</evidence>
<feature type="region of interest" description="Disordered" evidence="1">
    <location>
        <begin position="451"/>
        <end position="471"/>
    </location>
</feature>
<proteinExistence type="predicted"/>
<reference evidence="2 3" key="1">
    <citation type="submission" date="2019-08" db="EMBL/GenBank/DDBJ databases">
        <title>Massilia golmudensis sp. nov., isolated from sand in the Qinghai-Tibetan Plateau.</title>
        <authorList>
            <person name="Zhang B."/>
        </authorList>
    </citation>
    <scope>NUCLEOTIDE SEQUENCE [LARGE SCALE GENOMIC DNA]</scope>
    <source>
        <strain evidence="2 3">GEM5</strain>
    </source>
</reference>
<dbReference type="GO" id="GO:0015562">
    <property type="term" value="F:efflux transmembrane transporter activity"/>
    <property type="evidence" value="ECO:0007669"/>
    <property type="project" value="InterPro"/>
</dbReference>